<feature type="repeat" description="ANK" evidence="6">
    <location>
        <begin position="1802"/>
        <end position="1834"/>
    </location>
</feature>
<evidence type="ECO:0000256" key="6">
    <source>
        <dbReference type="PROSITE-ProRule" id="PRU00023"/>
    </source>
</evidence>
<dbReference type="SUPFAM" id="SSF48403">
    <property type="entry name" value="Ankyrin repeat"/>
    <property type="match status" value="5"/>
</dbReference>
<accession>A0A3L8DEC3</accession>
<reference evidence="8" key="2">
    <citation type="submission" date="2018-07" db="EMBL/GenBank/DDBJ databases">
        <authorList>
            <person name="Mckenzie S.K."/>
            <person name="Kronauer D.J.C."/>
        </authorList>
    </citation>
    <scope>NUCLEOTIDE SEQUENCE</scope>
    <source>
        <strain evidence="8">Clonal line C1</strain>
    </source>
</reference>
<feature type="region of interest" description="Disordered" evidence="7">
    <location>
        <begin position="1"/>
        <end position="44"/>
    </location>
</feature>
<feature type="repeat" description="ANK" evidence="6">
    <location>
        <begin position="2335"/>
        <end position="2357"/>
    </location>
</feature>
<feature type="repeat" description="ANK" evidence="6">
    <location>
        <begin position="1229"/>
        <end position="1261"/>
    </location>
</feature>
<sequence>MNITPVQAIVHHHKSSSSCRREKHTERRNHSNEKERKSHQHECKDRYRDEYKHHRHIEENLEEFVHVSQQQISSYQENEQFLSRLYTSKQEFLKEYRRLYLGTGKAEELYLLILTKLKKAISEGNINTFKKLSNLIGYTKDAEDQITLRNYYAHANNPIKNTNIVILACKHNKLELLECLFDSDNRILNYLSIDITRTNILPDDRDEEYHNAFYYAVRSGNVELLNTLINKWPGNYFSDLRELDTILSKAYEELKLKNISLSDKMEIFVENKLIDLRFFSNASRQGQSFRTDLNNIRERIELMLQNISLLKRDYLDAEEVDESFLFVAKFIAKNIHILKRQLKSTYNRLPWEEIEFCLVSFISSHIKRQEINLFYRSTLNKSKILNHLENFAEKVKEYIIEGNNVHIDTIADLPNVKREKIIAEIIDSYPQFGELYNDYQQLRDIQSLEKISDHVKLALSVNCKEREGQLIITRVLQVIGEHLKNTLESPKLSNIISEHLLLSLLKNTKKIIIDLRNSLSHAYSLFKRTEIEENKNLNFFIGIQNDIKKVGDVITNILYNNKIKIIRILLKKIINSDNLDEIKEFVEVLGTVKLDKMMSENENFKKIQHKTLENLITEVSDNISDKTAYEQDLIDQIKNIINSADIQLKHITNNYIRGFLSLKILSMLFSEKIVNHNNITGIKFYIYEIIDNMALQVKSHNFKEIATLSMKLFDSVGSKIQPEDYYNPCSLIWVNFDKVSRLLWEIFSIVELATDDMEWIKKLRAELNKKGAFPMYKQEKTYNVTEEKYNNQLALKLSELKNILSNNLLINGQLTETFPIYKSDEKLQAVVEMLVLDIMSILELKNSLENNLLFLDDNIPLLNGKCLRNHLAHGNALVDILLSEPSTTVVLNATKLVEVNIMGSNKKIGKLVSDDPSKLREKCNQGLDTITNQKRLFDALQEGNFVSLKVCLRGGADINARNIDLWTTLHFAAKGYSLKVIKFLLDQNLSLNVKDINGQSPLHIAAAYGRKNIVDFFVKEAGLYVDDVDNSGKTPLQLAARNGHKDTVKVLLENEANTVTKDVFGLSPLHYAIRNNHIDIVKILLTKDANADLIELTSGFTPLHVAAEMGHLELVYFLLEYKVDINAKNNTDWTPIHVAALNGHLEIVNALISEGADVNASVIDGHTPLHYAVKAGHEKIASILLKHGANVNAVDKTYNNTALHYAAKDGHEGIVKTLLKHKASVKTVDGITPLHLAVQKGHLGIVTILLEQGVNIHAKDKNNDTPLHYAVESGHMEVVELLIKNGAEVNAKNCIDETPLHVAALNGNYSIIDLLIKNKVEVNAQDFHGNTAIHEAAMNGNIDVIDLLIKKKAEVNARRNDGITPLHLATRNNHIDAIVFLIETGAEVNTTDIAGDTPLHVAVEAGHKEIVEILLAKGANINTKCNNPPLLSAIKNNNKEIAEILIANGANVDEESSKPLLLAVSTGYTDVVEILLKTAAVNIKGPGNITALHLAATRGHKDIVNALINGGADSDARMVNNVTPLCGAAQEGYKEIVEILIASGATVNVQSNYGVTPLHEAAVLGHSNVVKVLLNEGANFNIKDIKNRTSLELAVAHGHLEVVKTFLQYRIVDMNTKGNDNWTILHIASQESNLDMVKYLVDNGSDINAKNASGLKPMHIAAREGHKDTVEFFLSKGLNINDPGAVNQTLLHYAAMKGHLAVVKYLIAQGADVNSQDKNGVSPMHIAATFGYKDVTEILLKNGAVYNFGKLYSKLLVWAGNKTVINLLASTKKLFKVIKHNNFSDVEIYIKMGAFINAKNGKGGTPLHYTAWKGCDEVVSILLENRADPNAVNKKGFTPLHYAAKFSHLKVVKALLANGAVYNALSDNDKTPLNFTVDKDIISLFQLVNDSFTNIENDNSEVINDLNKIKDVDTIKAIMGAHNRENKTLVVAAMHSNFSKLEQLKQISQGSSQINKALALMNQNNYQAALNIFKSAFEKRKEILGPDNPGTLDIQAYISKALYGQGCYQEALNTFEEIFQKQKEILGLNNTDTLNTRSTIALMLHGLGKNEEAYNIYQEVYQKQTEILGSNHSDTLETQFHMALVLDAQGKYEEVLNINRIIFEKIKNMSDTANAENAVHAQNNMAVLLCKQGKYAEALEIYKDVYEKKKLIFGVTHFETLRTLHGIAGVLCEQKKYSKALKVYQDVLDMQKVVLGPNHFDTLNTQYNIANVLFDQGKLIGALKAYKESFDQIKAFEPTPRVLNSLKQIKIIKLIFKLEANDISEMLQHLQKDINIAASNGDVQTVQRLLKSGASANDKDIDGRTPLHYAVSNRQIGVVNVLLKNEADITQGTNKRNTPLHIATSKGYKEIVEVLLEYVSRDKLNEFINAKTAASGSTSLHVAASNGYLEIVKSLMKHGAIYNIKNKEGKTPLNLSKNQSVIDLLQLVEELFKDAKKGNIEIISKLKAVNPDEFVAAMYTRNDQGNTLLQVTISNKHMNITSEMLKMLKLSNQNL</sequence>
<dbReference type="InterPro" id="IPR036770">
    <property type="entry name" value="Ankyrin_rpt-contain_sf"/>
</dbReference>
<dbReference type="InterPro" id="IPR002110">
    <property type="entry name" value="Ankyrin_rpt"/>
</dbReference>
<evidence type="ECO:0000256" key="5">
    <source>
        <dbReference type="ARBA" id="ARBA00038259"/>
    </source>
</evidence>
<feature type="repeat" description="ANK" evidence="6">
    <location>
        <begin position="1653"/>
        <end position="1685"/>
    </location>
</feature>
<dbReference type="SMART" id="SM00028">
    <property type="entry name" value="TPR"/>
    <property type="match status" value="6"/>
</dbReference>
<comment type="similarity">
    <text evidence="5">Belongs to the TANC family.</text>
</comment>
<evidence type="ECO:0000256" key="2">
    <source>
        <dbReference type="ARBA" id="ARBA00023018"/>
    </source>
</evidence>
<dbReference type="OrthoDB" id="7616244at2759"/>
<dbReference type="PANTHER" id="PTHR24166">
    <property type="entry name" value="ROLLING PEBBLES, ISOFORM B"/>
    <property type="match status" value="1"/>
</dbReference>
<feature type="repeat" description="ANK" evidence="6">
    <location>
        <begin position="1620"/>
        <end position="1652"/>
    </location>
</feature>
<evidence type="ECO:0000313" key="8">
    <source>
        <dbReference type="EMBL" id="RLU18785.1"/>
    </source>
</evidence>
<feature type="repeat" description="ANK" evidence="6">
    <location>
        <begin position="1262"/>
        <end position="1294"/>
    </location>
</feature>
<dbReference type="PROSITE" id="PS50088">
    <property type="entry name" value="ANK_REPEAT"/>
    <property type="match status" value="27"/>
</dbReference>
<dbReference type="Pfam" id="PF13857">
    <property type="entry name" value="Ank_5"/>
    <property type="match status" value="1"/>
</dbReference>
<dbReference type="EMBL" id="QOIP01000009">
    <property type="protein sequence ID" value="RLU18785.1"/>
    <property type="molecule type" value="Genomic_DNA"/>
</dbReference>
<dbReference type="PRINTS" id="PR01415">
    <property type="entry name" value="ANKYRIN"/>
</dbReference>
<feature type="repeat" description="ANK" evidence="6">
    <location>
        <begin position="1520"/>
        <end position="1552"/>
    </location>
</feature>
<feature type="repeat" description="ANK" evidence="6">
    <location>
        <begin position="1487"/>
        <end position="1519"/>
    </location>
</feature>
<comment type="subcellular location">
    <subcellularLocation>
        <location evidence="4">Postsynapse</location>
    </subcellularLocation>
</comment>
<dbReference type="Pfam" id="PF13637">
    <property type="entry name" value="Ank_4"/>
    <property type="match status" value="2"/>
</dbReference>
<dbReference type="InterPro" id="IPR050889">
    <property type="entry name" value="Dendritic_Spine_Reg/Scaffold"/>
</dbReference>
<dbReference type="SMART" id="SM00248">
    <property type="entry name" value="ANK"/>
    <property type="match status" value="34"/>
</dbReference>
<dbReference type="InterPro" id="IPR019734">
    <property type="entry name" value="TPR_rpt"/>
</dbReference>
<feature type="repeat" description="ANK" evidence="6">
    <location>
        <begin position="1098"/>
        <end position="1130"/>
    </location>
</feature>
<dbReference type="Pfam" id="PF13606">
    <property type="entry name" value="Ank_3"/>
    <property type="match status" value="1"/>
</dbReference>
<feature type="repeat" description="ANK" evidence="6">
    <location>
        <begin position="1031"/>
        <end position="1063"/>
    </location>
</feature>
<evidence type="ECO:0000256" key="7">
    <source>
        <dbReference type="SAM" id="MobiDB-lite"/>
    </source>
</evidence>
<keyword evidence="1" id="KW-0677">Repeat</keyword>
<feature type="repeat" description="ANK" evidence="6">
    <location>
        <begin position="1686"/>
        <end position="1718"/>
    </location>
</feature>
<feature type="repeat" description="ANK" evidence="6">
    <location>
        <begin position="1553"/>
        <end position="1585"/>
    </location>
</feature>
<reference evidence="8" key="1">
    <citation type="journal article" date="2018" name="Genome Res.">
        <title>The genomic architecture and molecular evolution of ant odorant receptors.</title>
        <authorList>
            <person name="McKenzie S.K."/>
            <person name="Kronauer D.J.C."/>
        </authorList>
    </citation>
    <scope>NUCLEOTIDE SEQUENCE [LARGE SCALE GENOMIC DNA]</scope>
    <source>
        <strain evidence="8">Clonal line C1</strain>
    </source>
</reference>
<organism evidence="8">
    <name type="scientific">Ooceraea biroi</name>
    <name type="common">Clonal raider ant</name>
    <name type="synonym">Cerapachys biroi</name>
    <dbReference type="NCBI Taxonomy" id="2015173"/>
    <lineage>
        <taxon>Eukaryota</taxon>
        <taxon>Metazoa</taxon>
        <taxon>Ecdysozoa</taxon>
        <taxon>Arthropoda</taxon>
        <taxon>Hexapoda</taxon>
        <taxon>Insecta</taxon>
        <taxon>Pterygota</taxon>
        <taxon>Neoptera</taxon>
        <taxon>Endopterygota</taxon>
        <taxon>Hymenoptera</taxon>
        <taxon>Apocrita</taxon>
        <taxon>Aculeata</taxon>
        <taxon>Formicoidea</taxon>
        <taxon>Formicidae</taxon>
        <taxon>Dorylinae</taxon>
        <taxon>Ooceraea</taxon>
    </lineage>
</organism>
<dbReference type="Gene3D" id="1.25.40.10">
    <property type="entry name" value="Tetratricopeptide repeat domain"/>
    <property type="match status" value="2"/>
</dbReference>
<dbReference type="Pfam" id="PF12796">
    <property type="entry name" value="Ank_2"/>
    <property type="match status" value="10"/>
</dbReference>
<dbReference type="Proteomes" id="UP000279307">
    <property type="component" value="Chromosome 9"/>
</dbReference>
<feature type="repeat" description="ANK" evidence="6">
    <location>
        <begin position="997"/>
        <end position="1019"/>
    </location>
</feature>
<feature type="repeat" description="ANK" evidence="6">
    <location>
        <begin position="964"/>
        <end position="996"/>
    </location>
</feature>
<keyword evidence="3 6" id="KW-0040">ANK repeat</keyword>
<feature type="repeat" description="ANK" evidence="6">
    <location>
        <begin position="1198"/>
        <end position="1230"/>
    </location>
</feature>
<dbReference type="SUPFAM" id="SSF48452">
    <property type="entry name" value="TPR-like"/>
    <property type="match status" value="2"/>
</dbReference>
<feature type="repeat" description="ANK" evidence="6">
    <location>
        <begin position="2375"/>
        <end position="2407"/>
    </location>
</feature>
<dbReference type="Pfam" id="PF13424">
    <property type="entry name" value="TPR_12"/>
    <property type="match status" value="3"/>
</dbReference>
<dbReference type="InterPro" id="IPR011990">
    <property type="entry name" value="TPR-like_helical_dom_sf"/>
</dbReference>
<evidence type="ECO:0000256" key="4">
    <source>
        <dbReference type="ARBA" id="ARBA00034110"/>
    </source>
</evidence>
<feature type="repeat" description="ANK" evidence="6">
    <location>
        <begin position="1719"/>
        <end position="1744"/>
    </location>
</feature>
<keyword evidence="2" id="KW-0770">Synapse</keyword>
<feature type="compositionally biased region" description="Basic and acidic residues" evidence="7">
    <location>
        <begin position="19"/>
        <end position="44"/>
    </location>
</feature>
<protein>
    <submittedName>
        <fullName evidence="8">Uncharacterized protein</fullName>
    </submittedName>
</protein>
<dbReference type="Gene3D" id="1.25.40.20">
    <property type="entry name" value="Ankyrin repeat-containing domain"/>
    <property type="match status" value="9"/>
</dbReference>
<evidence type="ECO:0000256" key="1">
    <source>
        <dbReference type="ARBA" id="ARBA00022737"/>
    </source>
</evidence>
<dbReference type="Pfam" id="PF00023">
    <property type="entry name" value="Ank"/>
    <property type="match status" value="1"/>
</dbReference>
<dbReference type="PROSITE" id="PS50297">
    <property type="entry name" value="ANK_REP_REGION"/>
    <property type="match status" value="26"/>
</dbReference>
<feature type="repeat" description="ANK" evidence="6">
    <location>
        <begin position="1394"/>
        <end position="1426"/>
    </location>
</feature>
<gene>
    <name evidence="8" type="ORF">DMN91_009142</name>
</gene>
<feature type="repeat" description="ANK" evidence="6">
    <location>
        <begin position="1361"/>
        <end position="1393"/>
    </location>
</feature>
<evidence type="ECO:0000256" key="3">
    <source>
        <dbReference type="ARBA" id="ARBA00023043"/>
    </source>
</evidence>
<feature type="repeat" description="ANK" evidence="6">
    <location>
        <begin position="1835"/>
        <end position="1867"/>
    </location>
</feature>
<feature type="repeat" description="ANK" evidence="6">
    <location>
        <begin position="1164"/>
        <end position="1196"/>
    </location>
</feature>
<feature type="repeat" description="ANK" evidence="6">
    <location>
        <begin position="1064"/>
        <end position="1096"/>
    </location>
</feature>
<dbReference type="GO" id="GO:0098794">
    <property type="term" value="C:postsynapse"/>
    <property type="evidence" value="ECO:0007669"/>
    <property type="project" value="UniProtKB-SubCell"/>
</dbReference>
<feature type="repeat" description="ANK" evidence="6">
    <location>
        <begin position="1425"/>
        <end position="1457"/>
    </location>
</feature>
<proteinExistence type="inferred from homology"/>
<feature type="repeat" description="ANK" evidence="6">
    <location>
        <begin position="1328"/>
        <end position="1360"/>
    </location>
</feature>
<feature type="repeat" description="ANK" evidence="6">
    <location>
        <begin position="1295"/>
        <end position="1327"/>
    </location>
</feature>
<feature type="repeat" description="ANK" evidence="6">
    <location>
        <begin position="2302"/>
        <end position="2334"/>
    </location>
</feature>
<comment type="caution">
    <text evidence="8">The sequence shown here is derived from an EMBL/GenBank/DDBJ whole genome shotgun (WGS) entry which is preliminary data.</text>
</comment>
<dbReference type="PANTHER" id="PTHR24166:SF48">
    <property type="entry name" value="PROTEIN VAPYRIN"/>
    <property type="match status" value="1"/>
</dbReference>
<name>A0A3L8DEC3_OOCBI</name>
<feature type="repeat" description="ANK" evidence="6">
    <location>
        <begin position="1131"/>
        <end position="1163"/>
    </location>
</feature>